<name>A0A2I0TSJ0_LIMLA</name>
<dbReference type="AlphaFoldDB" id="A0A2I0TSJ0"/>
<reference evidence="2" key="1">
    <citation type="submission" date="2017-11" db="EMBL/GenBank/DDBJ databases">
        <authorList>
            <person name="Lima N.C."/>
            <person name="Parody-Merino A.M."/>
            <person name="Battley P.F."/>
            <person name="Fidler A.E."/>
            <person name="Prosdocimi F."/>
        </authorList>
    </citation>
    <scope>NUCLEOTIDE SEQUENCE [LARGE SCALE GENOMIC DNA]</scope>
</reference>
<evidence type="ECO:0000313" key="1">
    <source>
        <dbReference type="EMBL" id="PKU36765.1"/>
    </source>
</evidence>
<dbReference type="PANTHER" id="PTHR33332">
    <property type="entry name" value="REVERSE TRANSCRIPTASE DOMAIN-CONTAINING PROTEIN"/>
    <property type="match status" value="1"/>
</dbReference>
<reference evidence="2" key="2">
    <citation type="submission" date="2017-12" db="EMBL/GenBank/DDBJ databases">
        <title>Genome sequence of the Bar-tailed Godwit (Limosa lapponica baueri).</title>
        <authorList>
            <person name="Lima N.C.B."/>
            <person name="Parody-Merino A.M."/>
            <person name="Battley P.F."/>
            <person name="Fidler A.E."/>
            <person name="Prosdocimi F."/>
        </authorList>
    </citation>
    <scope>NUCLEOTIDE SEQUENCE [LARGE SCALE GENOMIC DNA]</scope>
</reference>
<sequence>MRFNKAKCWVLHLGHNNPMQGYKFGEEWLESYPAERDLGVLVNSRLNMSQQRAQVAKKTNSILACIRNSTNVYTAGSEWSPGGEKEEYTESTGDHDLVSDSVARILYDCGQYKGNVATQVLLRTTLALLESSSAERDLGVLVDNNLTMSQQCALMTNKADGILGCIKKSMAIWLREVILPLYSVLVRLQLEYCVRFWAPQLKKDRELLERIQQRTTKMI</sequence>
<proteinExistence type="predicted"/>
<dbReference type="OrthoDB" id="426210at2759"/>
<evidence type="ECO:0000313" key="2">
    <source>
        <dbReference type="Proteomes" id="UP000233556"/>
    </source>
</evidence>
<dbReference type="EMBL" id="KZ507471">
    <property type="protein sequence ID" value="PKU36765.1"/>
    <property type="molecule type" value="Genomic_DNA"/>
</dbReference>
<accession>A0A2I0TSJ0</accession>
<organism evidence="1 2">
    <name type="scientific">Limosa lapponica baueri</name>
    <dbReference type="NCBI Taxonomy" id="1758121"/>
    <lineage>
        <taxon>Eukaryota</taxon>
        <taxon>Metazoa</taxon>
        <taxon>Chordata</taxon>
        <taxon>Craniata</taxon>
        <taxon>Vertebrata</taxon>
        <taxon>Euteleostomi</taxon>
        <taxon>Archelosauria</taxon>
        <taxon>Archosauria</taxon>
        <taxon>Dinosauria</taxon>
        <taxon>Saurischia</taxon>
        <taxon>Theropoda</taxon>
        <taxon>Coelurosauria</taxon>
        <taxon>Aves</taxon>
        <taxon>Neognathae</taxon>
        <taxon>Neoaves</taxon>
        <taxon>Charadriiformes</taxon>
        <taxon>Scolopacidae</taxon>
        <taxon>Limosa</taxon>
    </lineage>
</organism>
<keyword evidence="2" id="KW-1185">Reference proteome</keyword>
<gene>
    <name evidence="1" type="ORF">llap_12930</name>
</gene>
<dbReference type="Proteomes" id="UP000233556">
    <property type="component" value="Unassembled WGS sequence"/>
</dbReference>
<protein>
    <submittedName>
        <fullName evidence="1">Uncharacterized protein</fullName>
    </submittedName>
</protein>